<gene>
    <name evidence="4" type="ORF">BK007_06545</name>
</gene>
<feature type="domain" description="MmgE/PrpD N-terminal" evidence="2">
    <location>
        <begin position="5"/>
        <end position="239"/>
    </location>
</feature>
<evidence type="ECO:0000313" key="4">
    <source>
        <dbReference type="EMBL" id="AUB55696.1"/>
    </source>
</evidence>
<dbReference type="Gene3D" id="1.10.4100.10">
    <property type="entry name" value="2-methylcitrate dehydratase PrpD"/>
    <property type="match status" value="1"/>
</dbReference>
<dbReference type="Pfam" id="PF19305">
    <property type="entry name" value="MmgE_PrpD_C"/>
    <property type="match status" value="1"/>
</dbReference>
<dbReference type="GO" id="GO:0016829">
    <property type="term" value="F:lyase activity"/>
    <property type="evidence" value="ECO:0007669"/>
    <property type="project" value="InterPro"/>
</dbReference>
<dbReference type="GeneID" id="35121239"/>
<evidence type="ECO:0000259" key="2">
    <source>
        <dbReference type="Pfam" id="PF03972"/>
    </source>
</evidence>
<dbReference type="AlphaFoldDB" id="A0A2H4VC83"/>
<protein>
    <submittedName>
        <fullName evidence="4">2-methylcitrate dehydratase</fullName>
    </submittedName>
</protein>
<dbReference type="Gene3D" id="3.30.1330.120">
    <property type="entry name" value="2-methylcitrate dehydratase PrpD"/>
    <property type="match status" value="1"/>
</dbReference>
<dbReference type="Pfam" id="PF03972">
    <property type="entry name" value="MmgE_PrpD_N"/>
    <property type="match status" value="1"/>
</dbReference>
<organism evidence="4 5">
    <name type="scientific">Methanobacterium subterraneum</name>
    <dbReference type="NCBI Taxonomy" id="59277"/>
    <lineage>
        <taxon>Archaea</taxon>
        <taxon>Methanobacteriati</taxon>
        <taxon>Methanobacteriota</taxon>
        <taxon>Methanomada group</taxon>
        <taxon>Methanobacteria</taxon>
        <taxon>Methanobacteriales</taxon>
        <taxon>Methanobacteriaceae</taxon>
        <taxon>Methanobacterium</taxon>
    </lineage>
</organism>
<evidence type="ECO:0000313" key="5">
    <source>
        <dbReference type="Proteomes" id="UP000232806"/>
    </source>
</evidence>
<name>A0A2H4VC83_9EURY</name>
<dbReference type="InterPro" id="IPR045337">
    <property type="entry name" value="MmgE_PrpD_C"/>
</dbReference>
<accession>A0A2H4VC83</accession>
<dbReference type="InterPro" id="IPR005656">
    <property type="entry name" value="MmgE_PrpD"/>
</dbReference>
<dbReference type="OrthoDB" id="43639at2157"/>
<sequence length="445" mass="48531">MITQYLAEFIDSTRYQDLPENVINQAKLCFLDFLGVSLRGSRGESSGIVRNIINAQGDSTVIGYDTSTPMDAALANGVSAHCLDLDDGHRLAQLHPGACVIPSALALAETEKRSGKEFITAMVVGYQVAIQLGMLLNPSHRHKGFHSTGTCGTIGAAAAASKILDLDKENILNALGLAGTQAAGLLESDHAGSMAKHLHAGKSAQEGVLSALLAIEGFTGAHTILEGKEGFLKAMGEINNVQTPLPGTAPEQPTNGEFEILRVYFKKYPVCRHLHSSLDAIFNIMEYNKIKITDIHDVAVETYEIAALHNNYHPETAEGFRQSLPLSLAMAIINGNLDVVDIGNTNCEDLNEIASKIRIKCNDDLNKLYPHKRPSKVTIKSKGQFYISRIDLPKGEPETPFTREELLNKFNTLNPEVDVNVLDVLEDLEDLRTDKLMNSLNDEFK</sequence>
<dbReference type="InterPro" id="IPR045336">
    <property type="entry name" value="MmgE_PrpD_N"/>
</dbReference>
<dbReference type="RefSeq" id="WP_100905672.1">
    <property type="nucleotide sequence ID" value="NZ_CP017766.1"/>
</dbReference>
<evidence type="ECO:0000256" key="1">
    <source>
        <dbReference type="ARBA" id="ARBA00006174"/>
    </source>
</evidence>
<reference evidence="4 5" key="1">
    <citation type="submission" date="2016-10" db="EMBL/GenBank/DDBJ databases">
        <title>Comparative genomics between deep and shallow subseafloor isolates.</title>
        <authorList>
            <person name="Ishii S."/>
            <person name="Miller J.R."/>
            <person name="Sutton G."/>
            <person name="Suzuki S."/>
            <person name="Methe B."/>
            <person name="Inagaki F."/>
            <person name="Imachi H."/>
        </authorList>
    </citation>
    <scope>NUCLEOTIDE SEQUENCE [LARGE SCALE GENOMIC DNA]</scope>
    <source>
        <strain evidence="4 5">MO-MB1</strain>
    </source>
</reference>
<dbReference type="InterPro" id="IPR042188">
    <property type="entry name" value="MmgE/PrpD_sf_2"/>
</dbReference>
<dbReference type="PANTHER" id="PTHR16943:SF8">
    <property type="entry name" value="2-METHYLCITRATE DEHYDRATASE"/>
    <property type="match status" value="1"/>
</dbReference>
<proteinExistence type="inferred from homology"/>
<dbReference type="SUPFAM" id="SSF103378">
    <property type="entry name" value="2-methylcitrate dehydratase PrpD"/>
    <property type="match status" value="1"/>
</dbReference>
<feature type="domain" description="MmgE/PrpD C-terminal" evidence="3">
    <location>
        <begin position="268"/>
        <end position="416"/>
    </location>
</feature>
<dbReference type="EMBL" id="CP017766">
    <property type="protein sequence ID" value="AUB55696.1"/>
    <property type="molecule type" value="Genomic_DNA"/>
</dbReference>
<dbReference type="InterPro" id="IPR036148">
    <property type="entry name" value="MmgE/PrpD_sf"/>
</dbReference>
<dbReference type="InterPro" id="IPR042183">
    <property type="entry name" value="MmgE/PrpD_sf_1"/>
</dbReference>
<dbReference type="Proteomes" id="UP000232806">
    <property type="component" value="Chromosome"/>
</dbReference>
<comment type="similarity">
    <text evidence="1">Belongs to the PrpD family.</text>
</comment>
<dbReference type="PANTHER" id="PTHR16943">
    <property type="entry name" value="2-METHYLCITRATE DEHYDRATASE-RELATED"/>
    <property type="match status" value="1"/>
</dbReference>
<evidence type="ECO:0000259" key="3">
    <source>
        <dbReference type="Pfam" id="PF19305"/>
    </source>
</evidence>